<evidence type="ECO:0000313" key="13">
    <source>
        <dbReference type="EMBL" id="OGY86294.1"/>
    </source>
</evidence>
<accession>A0A1G2BAU4</accession>
<dbReference type="InterPro" id="IPR039430">
    <property type="entry name" value="Thymidylate_kin-like_dom"/>
</dbReference>
<evidence type="ECO:0000256" key="4">
    <source>
        <dbReference type="ARBA" id="ARBA00022679"/>
    </source>
</evidence>
<proteinExistence type="inferred from homology"/>
<sequence length="209" mass="23401">MPKGKFIVFEGGEGSGKTSHIKFTARSLEKAGFSVLLTREPGGSPVCQRIREIILDKEPKLTSEFAELFLFFADRAQHVAEVILPALQQGKIVLCDRFSGSTFAYQLGGRALPDADFVKKMEQYSRQSLDPDLVVYLDVEVAVGLSRRQVDGGVDRIDAEKKQFHERVRNYFLQLTAENNNWLKVSTNAGALEENSLKVYQAVKKFLAL</sequence>
<keyword evidence="4 11" id="KW-0808">Transferase</keyword>
<evidence type="ECO:0000256" key="6">
    <source>
        <dbReference type="ARBA" id="ARBA00022741"/>
    </source>
</evidence>
<dbReference type="PROSITE" id="PS01331">
    <property type="entry name" value="THYMIDYLATE_KINASE"/>
    <property type="match status" value="1"/>
</dbReference>
<dbReference type="EC" id="2.7.4.9" evidence="2 11"/>
<evidence type="ECO:0000256" key="1">
    <source>
        <dbReference type="ARBA" id="ARBA00009776"/>
    </source>
</evidence>
<keyword evidence="5 11" id="KW-0545">Nucleotide biosynthesis</keyword>
<feature type="binding site" evidence="11">
    <location>
        <begin position="11"/>
        <end position="18"/>
    </location>
    <ligand>
        <name>ATP</name>
        <dbReference type="ChEBI" id="CHEBI:30616"/>
    </ligand>
</feature>
<dbReference type="GO" id="GO:0004798">
    <property type="term" value="F:dTMP kinase activity"/>
    <property type="evidence" value="ECO:0007669"/>
    <property type="project" value="UniProtKB-UniRule"/>
</dbReference>
<reference evidence="13 14" key="1">
    <citation type="journal article" date="2016" name="Nat. Commun.">
        <title>Thousands of microbial genomes shed light on interconnected biogeochemical processes in an aquifer system.</title>
        <authorList>
            <person name="Anantharaman K."/>
            <person name="Brown C.T."/>
            <person name="Hug L.A."/>
            <person name="Sharon I."/>
            <person name="Castelle C.J."/>
            <person name="Probst A.J."/>
            <person name="Thomas B.C."/>
            <person name="Singh A."/>
            <person name="Wilkins M.J."/>
            <person name="Karaoz U."/>
            <person name="Brodie E.L."/>
            <person name="Williams K.H."/>
            <person name="Hubbard S.S."/>
            <person name="Banfield J.F."/>
        </authorList>
    </citation>
    <scope>NUCLEOTIDE SEQUENCE [LARGE SCALE GENOMIC DNA]</scope>
</reference>
<name>A0A1G2BAU4_9BACT</name>
<evidence type="ECO:0000256" key="8">
    <source>
        <dbReference type="ARBA" id="ARBA00022840"/>
    </source>
</evidence>
<dbReference type="GO" id="GO:0005829">
    <property type="term" value="C:cytosol"/>
    <property type="evidence" value="ECO:0007669"/>
    <property type="project" value="TreeGrafter"/>
</dbReference>
<dbReference type="InterPro" id="IPR027417">
    <property type="entry name" value="P-loop_NTPase"/>
</dbReference>
<dbReference type="NCBIfam" id="TIGR00041">
    <property type="entry name" value="DTMP_kinase"/>
    <property type="match status" value="1"/>
</dbReference>
<dbReference type="GO" id="GO:0006227">
    <property type="term" value="P:dUDP biosynthetic process"/>
    <property type="evidence" value="ECO:0007669"/>
    <property type="project" value="TreeGrafter"/>
</dbReference>
<dbReference type="PANTHER" id="PTHR10344">
    <property type="entry name" value="THYMIDYLATE KINASE"/>
    <property type="match status" value="1"/>
</dbReference>
<dbReference type="GO" id="GO:0006233">
    <property type="term" value="P:dTDP biosynthetic process"/>
    <property type="evidence" value="ECO:0007669"/>
    <property type="project" value="InterPro"/>
</dbReference>
<gene>
    <name evidence="11" type="primary">tmk</name>
    <name evidence="13" type="ORF">A2319_05605</name>
</gene>
<comment type="catalytic activity">
    <reaction evidence="9 11">
        <text>dTMP + ATP = dTDP + ADP</text>
        <dbReference type="Rhea" id="RHEA:13517"/>
        <dbReference type="ChEBI" id="CHEBI:30616"/>
        <dbReference type="ChEBI" id="CHEBI:58369"/>
        <dbReference type="ChEBI" id="CHEBI:63528"/>
        <dbReference type="ChEBI" id="CHEBI:456216"/>
        <dbReference type="EC" id="2.7.4.9"/>
    </reaction>
</comment>
<dbReference type="HAMAP" id="MF_00165">
    <property type="entry name" value="Thymidylate_kinase"/>
    <property type="match status" value="1"/>
</dbReference>
<dbReference type="Proteomes" id="UP000176420">
    <property type="component" value="Unassembled WGS sequence"/>
</dbReference>
<dbReference type="CDD" id="cd01672">
    <property type="entry name" value="TMPK"/>
    <property type="match status" value="1"/>
</dbReference>
<evidence type="ECO:0000256" key="5">
    <source>
        <dbReference type="ARBA" id="ARBA00022727"/>
    </source>
</evidence>
<evidence type="ECO:0000256" key="10">
    <source>
        <dbReference type="ARBA" id="ARBA00057735"/>
    </source>
</evidence>
<dbReference type="Gene3D" id="3.40.50.300">
    <property type="entry name" value="P-loop containing nucleotide triphosphate hydrolases"/>
    <property type="match status" value="1"/>
</dbReference>
<dbReference type="InterPro" id="IPR018095">
    <property type="entry name" value="Thymidylate_kin_CS"/>
</dbReference>
<evidence type="ECO:0000256" key="7">
    <source>
        <dbReference type="ARBA" id="ARBA00022777"/>
    </source>
</evidence>
<evidence type="ECO:0000256" key="2">
    <source>
        <dbReference type="ARBA" id="ARBA00012980"/>
    </source>
</evidence>
<dbReference type="GO" id="GO:0006235">
    <property type="term" value="P:dTTP biosynthetic process"/>
    <property type="evidence" value="ECO:0007669"/>
    <property type="project" value="UniProtKB-UniRule"/>
</dbReference>
<feature type="domain" description="Thymidylate kinase-like" evidence="12">
    <location>
        <begin position="9"/>
        <end position="189"/>
    </location>
</feature>
<dbReference type="AlphaFoldDB" id="A0A1G2BAU4"/>
<evidence type="ECO:0000259" key="12">
    <source>
        <dbReference type="Pfam" id="PF02223"/>
    </source>
</evidence>
<evidence type="ECO:0000256" key="9">
    <source>
        <dbReference type="ARBA" id="ARBA00048743"/>
    </source>
</evidence>
<evidence type="ECO:0000313" key="14">
    <source>
        <dbReference type="Proteomes" id="UP000176420"/>
    </source>
</evidence>
<dbReference type="Pfam" id="PF02223">
    <property type="entry name" value="Thymidylate_kin"/>
    <property type="match status" value="1"/>
</dbReference>
<keyword evidence="7 11" id="KW-0418">Kinase</keyword>
<comment type="caution">
    <text evidence="13">The sequence shown here is derived from an EMBL/GenBank/DDBJ whole genome shotgun (WGS) entry which is preliminary data.</text>
</comment>
<evidence type="ECO:0000256" key="3">
    <source>
        <dbReference type="ARBA" id="ARBA00017144"/>
    </source>
</evidence>
<dbReference type="PANTHER" id="PTHR10344:SF4">
    <property type="entry name" value="UMP-CMP KINASE 2, MITOCHONDRIAL"/>
    <property type="match status" value="1"/>
</dbReference>
<comment type="similarity">
    <text evidence="1 11">Belongs to the thymidylate kinase family.</text>
</comment>
<evidence type="ECO:0000256" key="11">
    <source>
        <dbReference type="HAMAP-Rule" id="MF_00165"/>
    </source>
</evidence>
<dbReference type="FunFam" id="3.40.50.300:FF:000225">
    <property type="entry name" value="Thymidylate kinase"/>
    <property type="match status" value="1"/>
</dbReference>
<dbReference type="EMBL" id="MHKI01000022">
    <property type="protein sequence ID" value="OGY86294.1"/>
    <property type="molecule type" value="Genomic_DNA"/>
</dbReference>
<protein>
    <recommendedName>
        <fullName evidence="3 11">Thymidylate kinase</fullName>
        <ecNumber evidence="2 11">2.7.4.9</ecNumber>
    </recommendedName>
    <alternativeName>
        <fullName evidence="11">dTMP kinase</fullName>
    </alternativeName>
</protein>
<organism evidence="13 14">
    <name type="scientific">Candidatus Kerfeldbacteria bacterium RIFOXYB2_FULL_38_14</name>
    <dbReference type="NCBI Taxonomy" id="1798547"/>
    <lineage>
        <taxon>Bacteria</taxon>
        <taxon>Candidatus Kerfeldiibacteriota</taxon>
    </lineage>
</organism>
<dbReference type="GO" id="GO:0005524">
    <property type="term" value="F:ATP binding"/>
    <property type="evidence" value="ECO:0007669"/>
    <property type="project" value="UniProtKB-UniRule"/>
</dbReference>
<comment type="function">
    <text evidence="10 11">Phosphorylation of dTMP to form dTDP in both de novo and salvage pathways of dTTP synthesis.</text>
</comment>
<dbReference type="SUPFAM" id="SSF52540">
    <property type="entry name" value="P-loop containing nucleoside triphosphate hydrolases"/>
    <property type="match status" value="1"/>
</dbReference>
<keyword evidence="6 11" id="KW-0547">Nucleotide-binding</keyword>
<keyword evidence="8 11" id="KW-0067">ATP-binding</keyword>
<dbReference type="InterPro" id="IPR018094">
    <property type="entry name" value="Thymidylate_kinase"/>
</dbReference>